<name>A0AAV2L424_KNICA</name>
<dbReference type="Pfam" id="PF00605">
    <property type="entry name" value="IRF"/>
    <property type="match status" value="1"/>
</dbReference>
<dbReference type="SMART" id="SM00348">
    <property type="entry name" value="IRF"/>
    <property type="match status" value="1"/>
</dbReference>
<dbReference type="Gene3D" id="1.10.10.10">
    <property type="entry name" value="Winged helix-like DNA-binding domain superfamily/Winged helix DNA-binding domain"/>
    <property type="match status" value="1"/>
</dbReference>
<reference evidence="2 3" key="1">
    <citation type="submission" date="2024-04" db="EMBL/GenBank/DDBJ databases">
        <authorList>
            <person name="Waldvogel A.-M."/>
            <person name="Schoenle A."/>
        </authorList>
    </citation>
    <scope>NUCLEOTIDE SEQUENCE [LARGE SCALE GENOMIC DNA]</scope>
</reference>
<evidence type="ECO:0000313" key="3">
    <source>
        <dbReference type="Proteomes" id="UP001497482"/>
    </source>
</evidence>
<dbReference type="SUPFAM" id="SSF49879">
    <property type="entry name" value="SMAD/FHA domain"/>
    <property type="match status" value="1"/>
</dbReference>
<dbReference type="SMART" id="SM01243">
    <property type="entry name" value="IRF-3"/>
    <property type="match status" value="1"/>
</dbReference>
<evidence type="ECO:0000313" key="2">
    <source>
        <dbReference type="EMBL" id="CAL1595458.1"/>
    </source>
</evidence>
<keyword evidence="3" id="KW-1185">Reference proteome</keyword>
<gene>
    <name evidence="2" type="ORF">KC01_LOCUS24257</name>
</gene>
<sequence>MQRPKPQFASWLIEQVETGQYSGLHYIEHKKFRVPWKHNSRKDCNDDDGKIFKAWAVASGKIYEFPDDKAKWKTNFRCALNNLKRQFKMIQDNSKNTDDPHKIYEIISTEGLQMQSSQEDYDSTPDIHYSPTEDFPSGNDLNLLNTIRELDISSNMEENGWGNGFIFQQTSPVLATYPVFSAPANNVEMILEQKSYMEPPPTQFNPPQHPPVEQVPPIELEISIFYRGREMLKNIVPCHFTHSLQLHYPQESRKPNVHHSICFPSPDNFIIDQKQIKYTKRILESVQRGLTLEVNEHGIFACRQDRCHVFSSTSDPTVALPYPQKLPPDTKVQVLSFDKYLNELKNFKENNGPSPEYTINMCFGEKFPDGKALERKLIIVKVVPLICRCFHEQAQREGASSLHSANISLQTSYNSLMDLINDFMQTMEGQENIPTQEHY</sequence>
<dbReference type="Gene3D" id="2.60.200.10">
    <property type="match status" value="1"/>
</dbReference>
<evidence type="ECO:0000259" key="1">
    <source>
        <dbReference type="PROSITE" id="PS51507"/>
    </source>
</evidence>
<dbReference type="InterPro" id="IPR001346">
    <property type="entry name" value="Interferon_reg_fact_DNA-bd_dom"/>
</dbReference>
<dbReference type="PANTHER" id="PTHR11949">
    <property type="entry name" value="INTERFERON REGULATORY FACTOR"/>
    <property type="match status" value="1"/>
</dbReference>
<dbReference type="PROSITE" id="PS51507">
    <property type="entry name" value="IRF_2"/>
    <property type="match status" value="1"/>
</dbReference>
<dbReference type="InterPro" id="IPR017855">
    <property type="entry name" value="SMAD-like_dom_sf"/>
</dbReference>
<dbReference type="GO" id="GO:0000981">
    <property type="term" value="F:DNA-binding transcription factor activity, RNA polymerase II-specific"/>
    <property type="evidence" value="ECO:0007669"/>
    <property type="project" value="TreeGrafter"/>
</dbReference>
<dbReference type="FunFam" id="1.10.10.10:FF:000631">
    <property type="entry name" value="Interferon regulatory factor 7"/>
    <property type="match status" value="1"/>
</dbReference>
<dbReference type="Proteomes" id="UP001497482">
    <property type="component" value="Chromosome 20"/>
</dbReference>
<organism evidence="2 3">
    <name type="scientific">Knipowitschia caucasica</name>
    <name type="common">Caucasian dwarf goby</name>
    <name type="synonym">Pomatoschistus caucasicus</name>
    <dbReference type="NCBI Taxonomy" id="637954"/>
    <lineage>
        <taxon>Eukaryota</taxon>
        <taxon>Metazoa</taxon>
        <taxon>Chordata</taxon>
        <taxon>Craniata</taxon>
        <taxon>Vertebrata</taxon>
        <taxon>Euteleostomi</taxon>
        <taxon>Actinopterygii</taxon>
        <taxon>Neopterygii</taxon>
        <taxon>Teleostei</taxon>
        <taxon>Neoteleostei</taxon>
        <taxon>Acanthomorphata</taxon>
        <taxon>Gobiaria</taxon>
        <taxon>Gobiiformes</taxon>
        <taxon>Gobioidei</taxon>
        <taxon>Gobiidae</taxon>
        <taxon>Gobiinae</taxon>
        <taxon>Knipowitschia</taxon>
    </lineage>
</organism>
<dbReference type="EMBL" id="OZ035842">
    <property type="protein sequence ID" value="CAL1595458.1"/>
    <property type="molecule type" value="Genomic_DNA"/>
</dbReference>
<dbReference type="AlphaFoldDB" id="A0AAV2L424"/>
<dbReference type="GO" id="GO:0005634">
    <property type="term" value="C:nucleus"/>
    <property type="evidence" value="ECO:0007669"/>
    <property type="project" value="TreeGrafter"/>
</dbReference>
<dbReference type="InterPro" id="IPR008984">
    <property type="entry name" value="SMAD_FHA_dom_sf"/>
</dbReference>
<dbReference type="InterPro" id="IPR036388">
    <property type="entry name" value="WH-like_DNA-bd_sf"/>
</dbReference>
<dbReference type="GO" id="GO:0045893">
    <property type="term" value="P:positive regulation of DNA-templated transcription"/>
    <property type="evidence" value="ECO:0007669"/>
    <property type="project" value="UniProtKB-ARBA"/>
</dbReference>
<dbReference type="PRINTS" id="PR00267">
    <property type="entry name" value="INTFRNREGFCT"/>
</dbReference>
<dbReference type="GO" id="GO:0002376">
    <property type="term" value="P:immune system process"/>
    <property type="evidence" value="ECO:0007669"/>
    <property type="project" value="TreeGrafter"/>
</dbReference>
<dbReference type="GO" id="GO:0000978">
    <property type="term" value="F:RNA polymerase II cis-regulatory region sequence-specific DNA binding"/>
    <property type="evidence" value="ECO:0007669"/>
    <property type="project" value="TreeGrafter"/>
</dbReference>
<protein>
    <recommendedName>
        <fullName evidence="1">IRF tryptophan pentad repeat domain-containing protein</fullName>
    </recommendedName>
</protein>
<accession>A0AAV2L424</accession>
<dbReference type="SUPFAM" id="SSF46785">
    <property type="entry name" value="Winged helix' DNA-binding domain"/>
    <property type="match status" value="1"/>
</dbReference>
<feature type="domain" description="IRF tryptophan pentad repeat" evidence="1">
    <location>
        <begin position="5"/>
        <end position="108"/>
    </location>
</feature>
<dbReference type="PANTHER" id="PTHR11949:SF2">
    <property type="entry name" value="INTERFERON REGULATORY FACTOR 7"/>
    <property type="match status" value="1"/>
</dbReference>
<dbReference type="Pfam" id="PF10401">
    <property type="entry name" value="IRF-3"/>
    <property type="match status" value="1"/>
</dbReference>
<proteinExistence type="predicted"/>
<dbReference type="CDD" id="cd00103">
    <property type="entry name" value="IRF"/>
    <property type="match status" value="1"/>
</dbReference>
<dbReference type="InterPro" id="IPR036390">
    <property type="entry name" value="WH_DNA-bd_sf"/>
</dbReference>
<dbReference type="InterPro" id="IPR019471">
    <property type="entry name" value="Interferon_reg_factor-3"/>
</dbReference>